<dbReference type="Proteomes" id="UP000324800">
    <property type="component" value="Unassembled WGS sequence"/>
</dbReference>
<dbReference type="OrthoDB" id="5800476at2759"/>
<dbReference type="AlphaFoldDB" id="A0A5J4V6B6"/>
<evidence type="ECO:0000313" key="3">
    <source>
        <dbReference type="EMBL" id="KAA6378157.1"/>
    </source>
</evidence>
<dbReference type="PANTHER" id="PTHR11909">
    <property type="entry name" value="CASEIN KINASE-RELATED"/>
    <property type="match status" value="1"/>
</dbReference>
<feature type="non-terminal residue" evidence="3">
    <location>
        <position position="1"/>
    </location>
</feature>
<reference evidence="3 4" key="1">
    <citation type="submission" date="2019-03" db="EMBL/GenBank/DDBJ databases">
        <title>Single cell metagenomics reveals metabolic interactions within the superorganism composed of flagellate Streblomastix strix and complex community of Bacteroidetes bacteria on its surface.</title>
        <authorList>
            <person name="Treitli S.C."/>
            <person name="Kolisko M."/>
            <person name="Husnik F."/>
            <person name="Keeling P."/>
            <person name="Hampl V."/>
        </authorList>
    </citation>
    <scope>NUCLEOTIDE SEQUENCE [LARGE SCALE GENOMIC DNA]</scope>
    <source>
        <strain evidence="3">ST1C</strain>
    </source>
</reference>
<dbReference type="InterPro" id="IPR050235">
    <property type="entry name" value="CK1_Ser-Thr_kinase"/>
</dbReference>
<organism evidence="3 4">
    <name type="scientific">Streblomastix strix</name>
    <dbReference type="NCBI Taxonomy" id="222440"/>
    <lineage>
        <taxon>Eukaryota</taxon>
        <taxon>Metamonada</taxon>
        <taxon>Preaxostyla</taxon>
        <taxon>Oxymonadida</taxon>
        <taxon>Streblomastigidae</taxon>
        <taxon>Streblomastix</taxon>
    </lineage>
</organism>
<feature type="coiled-coil region" evidence="1">
    <location>
        <begin position="221"/>
        <end position="248"/>
    </location>
</feature>
<evidence type="ECO:0000256" key="2">
    <source>
        <dbReference type="SAM" id="MobiDB-lite"/>
    </source>
</evidence>
<evidence type="ECO:0000256" key="1">
    <source>
        <dbReference type="SAM" id="Coils"/>
    </source>
</evidence>
<name>A0A5J4V6B6_9EUKA</name>
<accession>A0A5J4V6B6</accession>
<dbReference type="GO" id="GO:0016301">
    <property type="term" value="F:kinase activity"/>
    <property type="evidence" value="ECO:0007669"/>
    <property type="project" value="UniProtKB-KW"/>
</dbReference>
<proteinExistence type="predicted"/>
<evidence type="ECO:0000313" key="4">
    <source>
        <dbReference type="Proteomes" id="UP000324800"/>
    </source>
</evidence>
<gene>
    <name evidence="3" type="ORF">EZS28_026315</name>
</gene>
<keyword evidence="3" id="KW-0808">Transferase</keyword>
<comment type="caution">
    <text evidence="3">The sequence shown here is derived from an EMBL/GenBank/DDBJ whole genome shotgun (WGS) entry which is preliminary data.</text>
</comment>
<keyword evidence="3" id="KW-0418">Kinase</keyword>
<feature type="region of interest" description="Disordered" evidence="2">
    <location>
        <begin position="140"/>
        <end position="160"/>
    </location>
</feature>
<protein>
    <submittedName>
        <fullName evidence="3">Putative casein kinase 1</fullName>
    </submittedName>
</protein>
<dbReference type="InterPro" id="IPR011009">
    <property type="entry name" value="Kinase-like_dom_sf"/>
</dbReference>
<dbReference type="EMBL" id="SNRW01009335">
    <property type="protein sequence ID" value="KAA6378157.1"/>
    <property type="molecule type" value="Genomic_DNA"/>
</dbReference>
<dbReference type="SUPFAM" id="SSF56112">
    <property type="entry name" value="Protein kinase-like (PK-like)"/>
    <property type="match status" value="1"/>
</dbReference>
<dbReference type="Gene3D" id="1.10.510.10">
    <property type="entry name" value="Transferase(Phosphotransferase) domain 1"/>
    <property type="match status" value="1"/>
</dbReference>
<sequence length="333" mass="38637">TGVHIPCEKRQSITGTVRYCSMHTHNGADQSRRDDMEAVGYVLVYLLKGYLPWQGVRGNTRAEKQEAIGVMKNTIDLRQQLCTNMPDEFAIYLEYVRGLAFDQEPDYRYCRKLFRQAFAKENYIKDYIFEWNFLRQQQNQGDNAQQSAPNKQLQDDDGSMEESVLNARTLTYAPTQAPTVVEQERSAKRDLEREKKLKDQIICLQSECQRMKDYCQEHPNLKEATFRYEHLLQDKAKLQDQLSKLMQSNIIVVGGAVEKQGQYPSQPVAQIPSHRITNSISVQQPNPIPILVSISQPTPTPVIPKYKEQKKKQVQDRIQIREIMKVQQLKQDE</sequence>
<keyword evidence="1" id="KW-0175">Coiled coil</keyword>